<evidence type="ECO:0000313" key="2">
    <source>
        <dbReference type="EMBL" id="WFD26227.1"/>
    </source>
</evidence>
<protein>
    <submittedName>
        <fullName evidence="2">Uncharacterized protein</fullName>
    </submittedName>
</protein>
<dbReference type="Proteomes" id="UP001213623">
    <property type="component" value="Chromosome 2"/>
</dbReference>
<reference evidence="2" key="1">
    <citation type="submission" date="2023-03" db="EMBL/GenBank/DDBJ databases">
        <title>Mating type loci evolution in Malassezia.</title>
        <authorList>
            <person name="Coelho M.A."/>
        </authorList>
    </citation>
    <scope>NUCLEOTIDE SEQUENCE</scope>
    <source>
        <strain evidence="2">CBS 9557</strain>
    </source>
</reference>
<sequence>MWRWIRTVWGAPGPEAASSSSSSDEEESMRFVPVRQAARSHAPQETRFNPPAPPVPRDWDVPNKVSLRKEAQQQRHAKIQHLLARKGMPPELIQRICMEAGEGLLCTVSRDEDAVYSNNANAVYVTTPPLSSSWVRGFVLSVTVDTWSHDQGWSSELRRDWLGTYQGSYTWWELTLDRPSRPLPRTDAGNQDPDATEEIHRVHVCHNIHASREYKHHTITFDYDHPLVRDIQQGDRLSLWVRTQYPGWCNFVRSAQIHVRFYWT</sequence>
<dbReference type="AlphaFoldDB" id="A0AAF0J1R4"/>
<organism evidence="2 3">
    <name type="scientific">Malassezia nana</name>
    <dbReference type="NCBI Taxonomy" id="180528"/>
    <lineage>
        <taxon>Eukaryota</taxon>
        <taxon>Fungi</taxon>
        <taxon>Dikarya</taxon>
        <taxon>Basidiomycota</taxon>
        <taxon>Ustilaginomycotina</taxon>
        <taxon>Malasseziomycetes</taxon>
        <taxon>Malasseziales</taxon>
        <taxon>Malasseziaceae</taxon>
        <taxon>Malassezia</taxon>
    </lineage>
</organism>
<proteinExistence type="predicted"/>
<keyword evidence="3" id="KW-1185">Reference proteome</keyword>
<feature type="region of interest" description="Disordered" evidence="1">
    <location>
        <begin position="12"/>
        <end position="57"/>
    </location>
</feature>
<name>A0AAF0J1R4_9BASI</name>
<evidence type="ECO:0000313" key="3">
    <source>
        <dbReference type="Proteomes" id="UP001213623"/>
    </source>
</evidence>
<dbReference type="EMBL" id="CP119893">
    <property type="protein sequence ID" value="WFD26227.1"/>
    <property type="molecule type" value="Genomic_DNA"/>
</dbReference>
<gene>
    <name evidence="2" type="ORF">MNAN1_001204</name>
</gene>
<accession>A0AAF0J1R4</accession>
<evidence type="ECO:0000256" key="1">
    <source>
        <dbReference type="SAM" id="MobiDB-lite"/>
    </source>
</evidence>